<feature type="short sequence motif" description="Q motif" evidence="6">
    <location>
        <begin position="1"/>
        <end position="29"/>
    </location>
</feature>
<dbReference type="PROSITE" id="PS00039">
    <property type="entry name" value="DEAD_ATP_HELICASE"/>
    <property type="match status" value="1"/>
</dbReference>
<evidence type="ECO:0000256" key="8">
    <source>
        <dbReference type="SAM" id="MobiDB-lite"/>
    </source>
</evidence>
<evidence type="ECO:0000256" key="4">
    <source>
        <dbReference type="ARBA" id="ARBA00022840"/>
    </source>
</evidence>
<dbReference type="InterPro" id="IPR000629">
    <property type="entry name" value="RNA-helicase_DEAD-box_CS"/>
</dbReference>
<evidence type="ECO:0000256" key="7">
    <source>
        <dbReference type="RuleBase" id="RU000492"/>
    </source>
</evidence>
<feature type="domain" description="DEAD-box RNA helicase Q" evidence="11">
    <location>
        <begin position="1"/>
        <end position="29"/>
    </location>
</feature>
<feature type="domain" description="Helicase C-terminal" evidence="10">
    <location>
        <begin position="217"/>
        <end position="377"/>
    </location>
</feature>
<dbReference type="Pfam" id="PF00271">
    <property type="entry name" value="Helicase_C"/>
    <property type="match status" value="1"/>
</dbReference>
<dbReference type="InterPro" id="IPR001650">
    <property type="entry name" value="Helicase_C-like"/>
</dbReference>
<comment type="similarity">
    <text evidence="5 7">Belongs to the DEAD box helicase family.</text>
</comment>
<proteinExistence type="inferred from homology"/>
<evidence type="ECO:0000259" key="10">
    <source>
        <dbReference type="PROSITE" id="PS51194"/>
    </source>
</evidence>
<dbReference type="Proteomes" id="UP001589774">
    <property type="component" value="Unassembled WGS sequence"/>
</dbReference>
<dbReference type="EC" id="3.6.4.-" evidence="12"/>
<protein>
    <submittedName>
        <fullName evidence="12">DEAD/DEAH box helicase</fullName>
        <ecNumber evidence="12">3.6.4.-</ecNumber>
    </submittedName>
</protein>
<evidence type="ECO:0000313" key="12">
    <source>
        <dbReference type="EMBL" id="MFC0319283.1"/>
    </source>
</evidence>
<dbReference type="PROSITE" id="PS51194">
    <property type="entry name" value="HELICASE_CTER"/>
    <property type="match status" value="1"/>
</dbReference>
<comment type="caution">
    <text evidence="12">The sequence shown here is derived from an EMBL/GenBank/DDBJ whole genome shotgun (WGS) entry which is preliminary data.</text>
</comment>
<accession>A0ABV6HK68</accession>
<evidence type="ECO:0000256" key="3">
    <source>
        <dbReference type="ARBA" id="ARBA00022806"/>
    </source>
</evidence>
<evidence type="ECO:0000259" key="11">
    <source>
        <dbReference type="PROSITE" id="PS51195"/>
    </source>
</evidence>
<evidence type="ECO:0000259" key="9">
    <source>
        <dbReference type="PROSITE" id="PS51192"/>
    </source>
</evidence>
<dbReference type="SMART" id="SM00487">
    <property type="entry name" value="DEXDc"/>
    <property type="match status" value="1"/>
</dbReference>
<evidence type="ECO:0000256" key="5">
    <source>
        <dbReference type="ARBA" id="ARBA00038437"/>
    </source>
</evidence>
<dbReference type="PANTHER" id="PTHR47959:SF13">
    <property type="entry name" value="ATP-DEPENDENT RNA HELICASE RHLE"/>
    <property type="match status" value="1"/>
</dbReference>
<dbReference type="CDD" id="cd00268">
    <property type="entry name" value="DEADc"/>
    <property type="match status" value="1"/>
</dbReference>
<dbReference type="SUPFAM" id="SSF52540">
    <property type="entry name" value="P-loop containing nucleoside triphosphate hydrolases"/>
    <property type="match status" value="1"/>
</dbReference>
<dbReference type="InterPro" id="IPR027417">
    <property type="entry name" value="P-loop_NTPase"/>
</dbReference>
<reference evidence="12 13" key="1">
    <citation type="submission" date="2024-09" db="EMBL/GenBank/DDBJ databases">
        <authorList>
            <person name="Sun Q."/>
            <person name="Mori K."/>
        </authorList>
    </citation>
    <scope>NUCLEOTIDE SEQUENCE [LARGE SCALE GENOMIC DNA]</scope>
    <source>
        <strain evidence="12 13">CCM 7765</strain>
    </source>
</reference>
<dbReference type="InterPro" id="IPR044742">
    <property type="entry name" value="DEAD/DEAH_RhlB"/>
</dbReference>
<name>A0ABV6HK68_9SPHI</name>
<dbReference type="PANTHER" id="PTHR47959">
    <property type="entry name" value="ATP-DEPENDENT RNA HELICASE RHLE-RELATED"/>
    <property type="match status" value="1"/>
</dbReference>
<dbReference type="PROSITE" id="PS51192">
    <property type="entry name" value="HELICASE_ATP_BIND_1"/>
    <property type="match status" value="1"/>
</dbReference>
<evidence type="ECO:0000256" key="6">
    <source>
        <dbReference type="PROSITE-ProRule" id="PRU00552"/>
    </source>
</evidence>
<dbReference type="GO" id="GO:0016787">
    <property type="term" value="F:hydrolase activity"/>
    <property type="evidence" value="ECO:0007669"/>
    <property type="project" value="UniProtKB-KW"/>
</dbReference>
<dbReference type="InterPro" id="IPR050079">
    <property type="entry name" value="DEAD_box_RNA_helicase"/>
</dbReference>
<evidence type="ECO:0000256" key="2">
    <source>
        <dbReference type="ARBA" id="ARBA00022801"/>
    </source>
</evidence>
<dbReference type="CDD" id="cd18787">
    <property type="entry name" value="SF2_C_DEAD"/>
    <property type="match status" value="1"/>
</dbReference>
<feature type="compositionally biased region" description="Basic residues" evidence="8">
    <location>
        <begin position="386"/>
        <end position="407"/>
    </location>
</feature>
<sequence>MDFSEFNFDDRLLEGLMSMGFKIPTPIQQQAIPVIAEKHDLIACAQTGTGKTASYLLPLMDAICKNDDRPSISALILAPTRELALQIDQQIQGLAYFTGITSIAVYGGGDGVGYEQQRRSLKEGVDIVIATPGRLIAHMSSSTVRLEKIDFLILDEADRMLDMGFKDDILRIVRQLPEQRQTLLFSATMPQKIRLFAKALLKNPQQVNIAISQPAEKIKQQYYRTFDEQKVTLLKHILSTDSFYSIIIFCSTKENVKLLEKELFKNDLKVRSFHSDLQQDEREQILLDFKNRKLNILVGTDVLSRGIDIEGIDLVVNYDVPGDPEDYIHRIGRTARAERTGTAITFVNNRDFRKLLSIEKMMDRTIEEVQLPEFIGEGPQIIPIQNKKRKKKRSNFKKRNDKFRNKRTAVGGDNEDSKAS</sequence>
<dbReference type="PROSITE" id="PS51195">
    <property type="entry name" value="Q_MOTIF"/>
    <property type="match status" value="1"/>
</dbReference>
<keyword evidence="2 7" id="KW-0378">Hydrolase</keyword>
<feature type="domain" description="Helicase ATP-binding" evidence="9">
    <location>
        <begin position="32"/>
        <end position="207"/>
    </location>
</feature>
<feature type="region of interest" description="Disordered" evidence="8">
    <location>
        <begin position="384"/>
        <end position="420"/>
    </location>
</feature>
<keyword evidence="4 7" id="KW-0067">ATP-binding</keyword>
<dbReference type="GO" id="GO:0004386">
    <property type="term" value="F:helicase activity"/>
    <property type="evidence" value="ECO:0007669"/>
    <property type="project" value="UniProtKB-KW"/>
</dbReference>
<dbReference type="SMART" id="SM00490">
    <property type="entry name" value="HELICc"/>
    <property type="match status" value="1"/>
</dbReference>
<keyword evidence="3 7" id="KW-0347">Helicase</keyword>
<organism evidence="12 13">
    <name type="scientific">Olivibacter oleidegradans</name>
    <dbReference type="NCBI Taxonomy" id="760123"/>
    <lineage>
        <taxon>Bacteria</taxon>
        <taxon>Pseudomonadati</taxon>
        <taxon>Bacteroidota</taxon>
        <taxon>Sphingobacteriia</taxon>
        <taxon>Sphingobacteriales</taxon>
        <taxon>Sphingobacteriaceae</taxon>
        <taxon>Olivibacter</taxon>
    </lineage>
</organism>
<dbReference type="Gene3D" id="3.40.50.300">
    <property type="entry name" value="P-loop containing nucleotide triphosphate hydrolases"/>
    <property type="match status" value="2"/>
</dbReference>
<evidence type="ECO:0000256" key="1">
    <source>
        <dbReference type="ARBA" id="ARBA00022741"/>
    </source>
</evidence>
<evidence type="ECO:0000313" key="13">
    <source>
        <dbReference type="Proteomes" id="UP001589774"/>
    </source>
</evidence>
<dbReference type="InterPro" id="IPR014014">
    <property type="entry name" value="RNA_helicase_DEAD_Q_motif"/>
</dbReference>
<keyword evidence="1 7" id="KW-0547">Nucleotide-binding</keyword>
<dbReference type="RefSeq" id="WP_013666775.1">
    <property type="nucleotide sequence ID" value="NZ_JBHLWO010000002.1"/>
</dbReference>
<gene>
    <name evidence="12" type="ORF">ACFFI0_13250</name>
</gene>
<keyword evidence="13" id="KW-1185">Reference proteome</keyword>
<dbReference type="InterPro" id="IPR011545">
    <property type="entry name" value="DEAD/DEAH_box_helicase_dom"/>
</dbReference>
<dbReference type="EMBL" id="JBHLWO010000002">
    <property type="protein sequence ID" value="MFC0319283.1"/>
    <property type="molecule type" value="Genomic_DNA"/>
</dbReference>
<dbReference type="InterPro" id="IPR014001">
    <property type="entry name" value="Helicase_ATP-bd"/>
</dbReference>
<dbReference type="Pfam" id="PF00270">
    <property type="entry name" value="DEAD"/>
    <property type="match status" value="1"/>
</dbReference>